<proteinExistence type="predicted"/>
<name>A0A8S5PH59_9CAUD</name>
<sequence length="72" mass="8139">MTEKLILFSSKYLFSFSSLVQKKCLCYFRQDKRVGSRIYAPVAHPPLTGGLPVYSNHFPFVVASFLSSTFAL</sequence>
<evidence type="ECO:0000313" key="1">
    <source>
        <dbReference type="EMBL" id="DAE06024.1"/>
    </source>
</evidence>
<organism evidence="1">
    <name type="scientific">Siphoviridae sp. ctEgn5</name>
    <dbReference type="NCBI Taxonomy" id="2825398"/>
    <lineage>
        <taxon>Viruses</taxon>
        <taxon>Duplodnaviria</taxon>
        <taxon>Heunggongvirae</taxon>
        <taxon>Uroviricota</taxon>
        <taxon>Caudoviricetes</taxon>
    </lineage>
</organism>
<dbReference type="EMBL" id="BK015424">
    <property type="protein sequence ID" value="DAE06024.1"/>
    <property type="molecule type" value="Genomic_DNA"/>
</dbReference>
<reference evidence="1" key="1">
    <citation type="journal article" date="2021" name="Proc. Natl. Acad. Sci. U.S.A.">
        <title>A Catalog of Tens of Thousands of Viruses from Human Metagenomes Reveals Hidden Associations with Chronic Diseases.</title>
        <authorList>
            <person name="Tisza M.J."/>
            <person name="Buck C.B."/>
        </authorList>
    </citation>
    <scope>NUCLEOTIDE SEQUENCE</scope>
    <source>
        <strain evidence="1">CtEgn5</strain>
    </source>
</reference>
<accession>A0A8S5PH59</accession>
<protein>
    <submittedName>
        <fullName evidence="1">Uncharacterized protein</fullName>
    </submittedName>
</protein>